<organism evidence="1">
    <name type="scientific">Siphoviridae sp. ctKcB20</name>
    <dbReference type="NCBI Taxonomy" id="2827568"/>
    <lineage>
        <taxon>Viruses</taxon>
        <taxon>Duplodnaviria</taxon>
        <taxon>Heunggongvirae</taxon>
        <taxon>Uroviricota</taxon>
        <taxon>Caudoviricetes</taxon>
    </lineage>
</organism>
<dbReference type="EMBL" id="BK015870">
    <property type="protein sequence ID" value="DAD70808.1"/>
    <property type="molecule type" value="Genomic_DNA"/>
</dbReference>
<sequence length="160" mass="18822">MMKEKTVKCRQCGKSAPKQDAIEYKPKRYFCCEQCKQDYINAHTTKPKQESKDDRHKLLDYIRQVAPDANMRLVGIQLAQLMKDNPDMTYGGIAYTIRYIHKEQGLDISKSPLGLVKYKYDECKKYYAWLNQVRQNIQKWQAEDGVETIVKRNDEEDVFG</sequence>
<reference evidence="1" key="1">
    <citation type="journal article" date="2021" name="Proc. Natl. Acad. Sci. U.S.A.">
        <title>A Catalog of Tens of Thousands of Viruses from Human Metagenomes Reveals Hidden Associations with Chronic Diseases.</title>
        <authorList>
            <person name="Tisza M.J."/>
            <person name="Buck C.B."/>
        </authorList>
    </citation>
    <scope>NUCLEOTIDE SEQUENCE</scope>
    <source>
        <strain evidence="1">CtKcB20</strain>
    </source>
</reference>
<protein>
    <submittedName>
        <fullName evidence="1">Uncharacterized protein</fullName>
    </submittedName>
</protein>
<accession>A0A8S5LLT4</accession>
<name>A0A8S5LLT4_9CAUD</name>
<proteinExistence type="predicted"/>
<evidence type="ECO:0000313" key="1">
    <source>
        <dbReference type="EMBL" id="DAD70808.1"/>
    </source>
</evidence>